<evidence type="ECO:0000313" key="3">
    <source>
        <dbReference type="Proteomes" id="UP000825933"/>
    </source>
</evidence>
<comment type="caution">
    <text evidence="2">The sequence shown here is derived from an EMBL/GenBank/DDBJ whole genome shotgun (WGS) entry which is preliminary data.</text>
</comment>
<dbReference type="AlphaFoldDB" id="A0A8T5UV60"/>
<sequence length="68" mass="7653">MVLGISDPWISAAYIGCILVTLLCVVYGVINWNKGGDDENGQISEEIAWYDKEKDMEEKELGLWDEEG</sequence>
<evidence type="ECO:0000313" key="2">
    <source>
        <dbReference type="EMBL" id="MBZ2166117.1"/>
    </source>
</evidence>
<keyword evidence="1" id="KW-0472">Membrane</keyword>
<keyword evidence="1" id="KW-1133">Transmembrane helix</keyword>
<dbReference type="InterPro" id="IPR054615">
    <property type="entry name" value="Symport_access"/>
</dbReference>
<evidence type="ECO:0000256" key="1">
    <source>
        <dbReference type="SAM" id="Phobius"/>
    </source>
</evidence>
<reference evidence="3" key="1">
    <citation type="journal article" date="2022" name="Microbiol. Resour. Announc.">
        <title>Draft Genome Sequence of a Methanogenic Archaeon from West Spitsbergen Permafrost.</title>
        <authorList>
            <person name="Trubitsyn V."/>
            <person name="Rivkina E."/>
            <person name="Shcherbakova V."/>
        </authorList>
    </citation>
    <scope>NUCLEOTIDE SEQUENCE [LARGE SCALE GENOMIC DNA]</scope>
    <source>
        <strain evidence="3">VT</strain>
    </source>
</reference>
<keyword evidence="1" id="KW-0812">Transmembrane</keyword>
<proteinExistence type="predicted"/>
<gene>
    <name evidence="2" type="ORF">K8N75_08700</name>
</gene>
<dbReference type="EMBL" id="JAIOUQ010000009">
    <property type="protein sequence ID" value="MBZ2166117.1"/>
    <property type="molecule type" value="Genomic_DNA"/>
</dbReference>
<accession>A0A8T5UV60</accession>
<name>A0A8T5UV60_9EURY</name>
<keyword evidence="3" id="KW-1185">Reference proteome</keyword>
<dbReference type="RefSeq" id="WP_223791688.1">
    <property type="nucleotide sequence ID" value="NZ_JAIOUQ010000009.1"/>
</dbReference>
<organism evidence="2 3">
    <name type="scientific">Methanobacterium spitsbergense</name>
    <dbReference type="NCBI Taxonomy" id="2874285"/>
    <lineage>
        <taxon>Archaea</taxon>
        <taxon>Methanobacteriati</taxon>
        <taxon>Methanobacteriota</taxon>
        <taxon>Methanomada group</taxon>
        <taxon>Methanobacteria</taxon>
        <taxon>Methanobacteriales</taxon>
        <taxon>Methanobacteriaceae</taxon>
        <taxon>Methanobacterium</taxon>
    </lineage>
</organism>
<dbReference type="Proteomes" id="UP000825933">
    <property type="component" value="Unassembled WGS sequence"/>
</dbReference>
<feature type="transmembrane region" description="Helical" evidence="1">
    <location>
        <begin position="12"/>
        <end position="30"/>
    </location>
</feature>
<protein>
    <submittedName>
        <fullName evidence="2">Uncharacterized protein</fullName>
    </submittedName>
</protein>
<dbReference type="NCBIfam" id="NF045580">
    <property type="entry name" value="symport_access"/>
    <property type="match status" value="1"/>
</dbReference>